<dbReference type="EMBL" id="CAJNOJ010002943">
    <property type="protein sequence ID" value="CAF1562288.1"/>
    <property type="molecule type" value="Genomic_DNA"/>
</dbReference>
<evidence type="ECO:0008006" key="3">
    <source>
        <dbReference type="Google" id="ProtNLM"/>
    </source>
</evidence>
<dbReference type="Gene3D" id="3.30.420.10">
    <property type="entry name" value="Ribonuclease H-like superfamily/Ribonuclease H"/>
    <property type="match status" value="1"/>
</dbReference>
<dbReference type="Proteomes" id="UP000663852">
    <property type="component" value="Unassembled WGS sequence"/>
</dbReference>
<dbReference type="InterPro" id="IPR036397">
    <property type="entry name" value="RNaseH_sf"/>
</dbReference>
<accession>A0A815XUS8</accession>
<name>A0A815XUS8_ADIRI</name>
<dbReference type="PANTHER" id="PTHR46060:SF1">
    <property type="entry name" value="MARINER MOS1 TRANSPOSASE-LIKE PROTEIN"/>
    <property type="match status" value="1"/>
</dbReference>
<reference evidence="1" key="1">
    <citation type="submission" date="2021-02" db="EMBL/GenBank/DDBJ databases">
        <authorList>
            <person name="Nowell W R."/>
        </authorList>
    </citation>
    <scope>NUCLEOTIDE SEQUENCE</scope>
</reference>
<dbReference type="OrthoDB" id="10065579at2759"/>
<protein>
    <recommendedName>
        <fullName evidence="3">Histone-lysine N-methyltransferase SETMAR</fullName>
    </recommendedName>
</protein>
<evidence type="ECO:0000313" key="2">
    <source>
        <dbReference type="Proteomes" id="UP000663852"/>
    </source>
</evidence>
<dbReference type="GO" id="GO:0003676">
    <property type="term" value="F:nucleic acid binding"/>
    <property type="evidence" value="ECO:0007669"/>
    <property type="project" value="InterPro"/>
</dbReference>
<gene>
    <name evidence="1" type="ORF">EDS130_LOCUS46643</name>
</gene>
<sequence length="63" mass="7581">VLPHPAYSADLAPSDYGLFRSMVHFFRGRRFETFDQVEAACREFFESKAPHWYRDQIRQLTER</sequence>
<comment type="caution">
    <text evidence="1">The sequence shown here is derived from an EMBL/GenBank/DDBJ whole genome shotgun (WGS) entry which is preliminary data.</text>
</comment>
<feature type="non-terminal residue" evidence="1">
    <location>
        <position position="1"/>
    </location>
</feature>
<dbReference type="PANTHER" id="PTHR46060">
    <property type="entry name" value="MARINER MOS1 TRANSPOSASE-LIKE PROTEIN"/>
    <property type="match status" value="1"/>
</dbReference>
<dbReference type="AlphaFoldDB" id="A0A815XUS8"/>
<dbReference type="InterPro" id="IPR052709">
    <property type="entry name" value="Transposase-MT_Hybrid"/>
</dbReference>
<organism evidence="1 2">
    <name type="scientific">Adineta ricciae</name>
    <name type="common">Rotifer</name>
    <dbReference type="NCBI Taxonomy" id="249248"/>
    <lineage>
        <taxon>Eukaryota</taxon>
        <taxon>Metazoa</taxon>
        <taxon>Spiralia</taxon>
        <taxon>Gnathifera</taxon>
        <taxon>Rotifera</taxon>
        <taxon>Eurotatoria</taxon>
        <taxon>Bdelloidea</taxon>
        <taxon>Adinetida</taxon>
        <taxon>Adinetidae</taxon>
        <taxon>Adineta</taxon>
    </lineage>
</organism>
<proteinExistence type="predicted"/>
<evidence type="ECO:0000313" key="1">
    <source>
        <dbReference type="EMBL" id="CAF1562288.1"/>
    </source>
</evidence>